<dbReference type="EMBL" id="CP025197">
    <property type="protein sequence ID" value="AUG57774.1"/>
    <property type="molecule type" value="Genomic_DNA"/>
</dbReference>
<keyword evidence="10" id="KW-1185">Reference proteome</keyword>
<evidence type="ECO:0000313" key="9">
    <source>
        <dbReference type="EMBL" id="AUG57774.1"/>
    </source>
</evidence>
<evidence type="ECO:0000256" key="3">
    <source>
        <dbReference type="ARBA" id="ARBA00022448"/>
    </source>
</evidence>
<feature type="transmembrane region" description="Helical" evidence="8">
    <location>
        <begin position="294"/>
        <end position="313"/>
    </location>
</feature>
<sequence length="374" mass="41826">MLFKGKKIPHSDYIPIIIIGLLLYKLINNPSIVLSEMKGILKYITSLFAYIIWGFAIAYFLNPLMVLLEKKLKIRRIFSISIIYVVFIATLGILITFITPAITSSVKQLANDIPDYIETTEAKINETIEKLKSYDKYGVETYIKNNLERFSSKINNFVNVPVNFLLTSTISLTSYILKFLIGLIISIYILADKEKIIKGAKKLTYALLNKKTAFNLISDLKKSNYIFSKYMFGKALDSLIIGILCLILLSVFRVKFALLFSLIVGVTNMIPYVGPFVGAIPAVVVTLFINPIQAIWVAIIIFLLQQFDGWYLGPKIIGDQVGVSPLLIITAIIVGGGMFGASGMFLGVPVFTVIKAFVDEYVEKKLKAKGFSFD</sequence>
<name>A0A2K9ECB9_9FIRM</name>
<keyword evidence="7 8" id="KW-0472">Membrane</keyword>
<comment type="similarity">
    <text evidence="2">Belongs to the autoinducer-2 exporter (AI-2E) (TC 2.A.86) family.</text>
</comment>
<reference evidence="9 10" key="1">
    <citation type="submission" date="2017-12" db="EMBL/GenBank/DDBJ databases">
        <title>Complete genome sequence of Herbivorax saccincola GGR1, a novel Cellulosome-producing hydrolytic bacterium in a thermophilic biogas plant, established by Illumina and Nanopore MinION sequencing.</title>
        <authorList>
            <person name="Pechtl A."/>
            <person name="Ruckert C."/>
            <person name="Koeck D.E."/>
            <person name="Maus I."/>
            <person name="Winkler A."/>
            <person name="Kalinowski J."/>
            <person name="Puhler A."/>
            <person name="Schwarz W.W."/>
            <person name="Zverlov V.V."/>
            <person name="Schluter A."/>
            <person name="Liebl W."/>
        </authorList>
    </citation>
    <scope>NUCLEOTIDE SEQUENCE [LARGE SCALE GENOMIC DNA]</scope>
    <source>
        <strain evidence="10">SR1</strain>
    </source>
</reference>
<evidence type="ECO:0000256" key="4">
    <source>
        <dbReference type="ARBA" id="ARBA00022475"/>
    </source>
</evidence>
<dbReference type="PANTHER" id="PTHR21716:SF53">
    <property type="entry name" value="PERMEASE PERM-RELATED"/>
    <property type="match status" value="1"/>
</dbReference>
<dbReference type="Pfam" id="PF01594">
    <property type="entry name" value="AI-2E_transport"/>
    <property type="match status" value="1"/>
</dbReference>
<dbReference type="GO" id="GO:0005886">
    <property type="term" value="C:plasma membrane"/>
    <property type="evidence" value="ECO:0007669"/>
    <property type="project" value="UniProtKB-SubCell"/>
</dbReference>
<dbReference type="AlphaFoldDB" id="A0A2K9ECB9"/>
<feature type="transmembrane region" description="Helical" evidence="8">
    <location>
        <begin position="12"/>
        <end position="27"/>
    </location>
</feature>
<dbReference type="GO" id="GO:0055085">
    <property type="term" value="P:transmembrane transport"/>
    <property type="evidence" value="ECO:0007669"/>
    <property type="project" value="TreeGrafter"/>
</dbReference>
<dbReference type="RefSeq" id="WP_101301523.1">
    <property type="nucleotide sequence ID" value="NZ_CP025197.1"/>
</dbReference>
<keyword evidence="6 8" id="KW-1133">Transmembrane helix</keyword>
<dbReference type="InterPro" id="IPR002549">
    <property type="entry name" value="AI-2E-like"/>
</dbReference>
<dbReference type="PANTHER" id="PTHR21716">
    <property type="entry name" value="TRANSMEMBRANE PROTEIN"/>
    <property type="match status" value="1"/>
</dbReference>
<evidence type="ECO:0000256" key="8">
    <source>
        <dbReference type="SAM" id="Phobius"/>
    </source>
</evidence>
<keyword evidence="4" id="KW-1003">Cell membrane</keyword>
<feature type="transmembrane region" description="Helical" evidence="8">
    <location>
        <begin position="325"/>
        <end position="358"/>
    </location>
</feature>
<evidence type="ECO:0000256" key="6">
    <source>
        <dbReference type="ARBA" id="ARBA00022989"/>
    </source>
</evidence>
<keyword evidence="5 8" id="KW-0812">Transmembrane</keyword>
<feature type="transmembrane region" description="Helical" evidence="8">
    <location>
        <begin position="80"/>
        <end position="102"/>
    </location>
</feature>
<keyword evidence="3" id="KW-0813">Transport</keyword>
<evidence type="ECO:0000313" key="10">
    <source>
        <dbReference type="Proteomes" id="UP000233534"/>
    </source>
</evidence>
<dbReference type="KEGG" id="hsc:HVS_09350"/>
<proteinExistence type="inferred from homology"/>
<organism evidence="9 10">
    <name type="scientific">Acetivibrio saccincola</name>
    <dbReference type="NCBI Taxonomy" id="1677857"/>
    <lineage>
        <taxon>Bacteria</taxon>
        <taxon>Bacillati</taxon>
        <taxon>Bacillota</taxon>
        <taxon>Clostridia</taxon>
        <taxon>Eubacteriales</taxon>
        <taxon>Oscillospiraceae</taxon>
        <taxon>Acetivibrio</taxon>
    </lineage>
</organism>
<feature type="transmembrane region" description="Helical" evidence="8">
    <location>
        <begin position="239"/>
        <end position="263"/>
    </location>
</feature>
<protein>
    <submittedName>
        <fullName evidence="9">AI-2 transport protein TqsA</fullName>
    </submittedName>
</protein>
<evidence type="ECO:0000256" key="2">
    <source>
        <dbReference type="ARBA" id="ARBA00009773"/>
    </source>
</evidence>
<feature type="transmembrane region" description="Helical" evidence="8">
    <location>
        <begin position="47"/>
        <end position="68"/>
    </location>
</feature>
<dbReference type="Proteomes" id="UP000233534">
    <property type="component" value="Chromosome"/>
</dbReference>
<comment type="subcellular location">
    <subcellularLocation>
        <location evidence="1">Cell membrane</location>
        <topology evidence="1">Multi-pass membrane protein</topology>
    </subcellularLocation>
</comment>
<feature type="transmembrane region" description="Helical" evidence="8">
    <location>
        <begin position="172"/>
        <end position="191"/>
    </location>
</feature>
<accession>A0A2K9ECB9</accession>
<evidence type="ECO:0000256" key="5">
    <source>
        <dbReference type="ARBA" id="ARBA00022692"/>
    </source>
</evidence>
<evidence type="ECO:0000256" key="1">
    <source>
        <dbReference type="ARBA" id="ARBA00004651"/>
    </source>
</evidence>
<gene>
    <name evidence="9" type="primary">tqsA3</name>
    <name evidence="9" type="ORF">HVS_09350</name>
</gene>
<evidence type="ECO:0000256" key="7">
    <source>
        <dbReference type="ARBA" id="ARBA00023136"/>
    </source>
</evidence>